<organism evidence="2 3">
    <name type="scientific">Actinomyces ruminis</name>
    <dbReference type="NCBI Taxonomy" id="1937003"/>
    <lineage>
        <taxon>Bacteria</taxon>
        <taxon>Bacillati</taxon>
        <taxon>Actinomycetota</taxon>
        <taxon>Actinomycetes</taxon>
        <taxon>Actinomycetales</taxon>
        <taxon>Actinomycetaceae</taxon>
        <taxon>Actinomyces</taxon>
    </lineage>
</organism>
<evidence type="ECO:0000313" key="3">
    <source>
        <dbReference type="Proteomes" id="UP000194577"/>
    </source>
</evidence>
<evidence type="ECO:0000259" key="1">
    <source>
        <dbReference type="Pfam" id="PF12680"/>
    </source>
</evidence>
<proteinExistence type="predicted"/>
<accession>A0ABX4M985</accession>
<dbReference type="EMBL" id="MTPX02000068">
    <property type="protein sequence ID" value="PHP52010.1"/>
    <property type="molecule type" value="Genomic_DNA"/>
</dbReference>
<name>A0ABX4M985_9ACTO</name>
<dbReference type="Gene3D" id="3.10.450.50">
    <property type="match status" value="1"/>
</dbReference>
<dbReference type="Proteomes" id="UP000194577">
    <property type="component" value="Unassembled WGS sequence"/>
</dbReference>
<protein>
    <submittedName>
        <fullName evidence="2">Nuclear transport factor 2 family protein</fullName>
    </submittedName>
</protein>
<reference evidence="2 3" key="1">
    <citation type="submission" date="2017-10" db="EMBL/GenBank/DDBJ databases">
        <title>Draft genome sequence of cellulolytic Actinomyces sp CtC72 isolated from cattle rumen fluid.</title>
        <authorList>
            <person name="Joshi A.J."/>
            <person name="Vasudevan G."/>
            <person name="Lanjekar V.B."/>
            <person name="Hivarkar S."/>
            <person name="Engineer A."/>
            <person name="Pore S.D."/>
            <person name="Dhakephalkar P.K."/>
            <person name="Dagar S."/>
        </authorList>
    </citation>
    <scope>NUCLEOTIDE SEQUENCE [LARGE SCALE GENOMIC DNA]</scope>
    <source>
        <strain evidence="3">CtC72</strain>
    </source>
</reference>
<dbReference type="InterPro" id="IPR037401">
    <property type="entry name" value="SnoaL-like"/>
</dbReference>
<gene>
    <name evidence="2" type="ORF">BW737_012200</name>
</gene>
<dbReference type="SUPFAM" id="SSF54427">
    <property type="entry name" value="NTF2-like"/>
    <property type="match status" value="1"/>
</dbReference>
<evidence type="ECO:0000313" key="2">
    <source>
        <dbReference type="EMBL" id="PHP52010.1"/>
    </source>
</evidence>
<dbReference type="InterPro" id="IPR032710">
    <property type="entry name" value="NTF2-like_dom_sf"/>
</dbReference>
<comment type="caution">
    <text evidence="2">The sequence shown here is derived from an EMBL/GenBank/DDBJ whole genome shotgun (WGS) entry which is preliminary data.</text>
</comment>
<feature type="domain" description="SnoaL-like" evidence="1">
    <location>
        <begin position="19"/>
        <end position="118"/>
    </location>
</feature>
<dbReference type="Pfam" id="PF12680">
    <property type="entry name" value="SnoaL_2"/>
    <property type="match status" value="1"/>
</dbReference>
<sequence length="136" mass="15499">MQSRACPVTGYGAGVSALTDYIDAWVANDVDRIAAAVTQDCVIVECYGPVYRGRDWVRRWAQEWFAAGGIVHRWDITDHFITGDREAAQWSFECTWEGRRTVFDGASIARSASGRIVELREYQTTAPLYDWRGTWR</sequence>
<keyword evidence="3" id="KW-1185">Reference proteome</keyword>